<gene>
    <name evidence="1" type="ORF">SAMN04488138_11671</name>
</gene>
<sequence>MTSGQSVYWTARPNELTLILAHGERMIVPRCDYAGAIGSLGAAYAEGRSAEVAGICIEPRRVIHLLGDLVEVVR</sequence>
<organism evidence="1 2">
    <name type="scientific">Celeribacter halophilus</name>
    <dbReference type="NCBI Taxonomy" id="576117"/>
    <lineage>
        <taxon>Bacteria</taxon>
        <taxon>Pseudomonadati</taxon>
        <taxon>Pseudomonadota</taxon>
        <taxon>Alphaproteobacteria</taxon>
        <taxon>Rhodobacterales</taxon>
        <taxon>Roseobacteraceae</taxon>
        <taxon>Celeribacter</taxon>
    </lineage>
</organism>
<dbReference type="Proteomes" id="UP000183299">
    <property type="component" value="Unassembled WGS sequence"/>
</dbReference>
<accession>A0A1I3VN94</accession>
<name>A0A1I3VN94_9RHOB</name>
<protein>
    <submittedName>
        <fullName evidence="1">Uncharacterized protein</fullName>
    </submittedName>
</protein>
<dbReference type="EMBL" id="FORY01000016">
    <property type="protein sequence ID" value="SFJ96652.1"/>
    <property type="molecule type" value="Genomic_DNA"/>
</dbReference>
<dbReference type="STRING" id="576117.SAMN04488138_11671"/>
<proteinExistence type="predicted"/>
<reference evidence="1 2" key="1">
    <citation type="submission" date="2016-10" db="EMBL/GenBank/DDBJ databases">
        <authorList>
            <person name="de Groot N.N."/>
        </authorList>
    </citation>
    <scope>NUCLEOTIDE SEQUENCE [LARGE SCALE GENOMIC DNA]</scope>
    <source>
        <strain evidence="1 2">CGMCC 1.8891</strain>
    </source>
</reference>
<evidence type="ECO:0000313" key="1">
    <source>
        <dbReference type="EMBL" id="SFJ96652.1"/>
    </source>
</evidence>
<keyword evidence="2" id="KW-1185">Reference proteome</keyword>
<evidence type="ECO:0000313" key="2">
    <source>
        <dbReference type="Proteomes" id="UP000183299"/>
    </source>
</evidence>
<dbReference type="AlphaFoldDB" id="A0A1I3VN94"/>